<reference evidence="3" key="1">
    <citation type="journal article" date="2017" name="Front. Plant Sci.">
        <title>Climate Clever Clovers: New Paradigm to Reduce the Environmental Footprint of Ruminants by Breeding Low Methanogenic Forages Utilizing Haplotype Variation.</title>
        <authorList>
            <person name="Kaur P."/>
            <person name="Appels R."/>
            <person name="Bayer P.E."/>
            <person name="Keeble-Gagnere G."/>
            <person name="Wang J."/>
            <person name="Hirakawa H."/>
            <person name="Shirasawa K."/>
            <person name="Vercoe P."/>
            <person name="Stefanova K."/>
            <person name="Durmic Z."/>
            <person name="Nichols P."/>
            <person name="Revell C."/>
            <person name="Isobe S.N."/>
            <person name="Edwards D."/>
            <person name="Erskine W."/>
        </authorList>
    </citation>
    <scope>NUCLEOTIDE SEQUENCE [LARGE SCALE GENOMIC DNA]</scope>
    <source>
        <strain evidence="3">cv. Daliak</strain>
    </source>
</reference>
<dbReference type="EMBL" id="DF973331">
    <property type="protein sequence ID" value="GAU26224.1"/>
    <property type="molecule type" value="Genomic_DNA"/>
</dbReference>
<feature type="transmembrane region" description="Helical" evidence="1">
    <location>
        <begin position="40"/>
        <end position="58"/>
    </location>
</feature>
<proteinExistence type="predicted"/>
<evidence type="ECO:0000256" key="1">
    <source>
        <dbReference type="SAM" id="Phobius"/>
    </source>
</evidence>
<name>A0A2Z6M186_TRISU</name>
<dbReference type="Proteomes" id="UP000242715">
    <property type="component" value="Unassembled WGS sequence"/>
</dbReference>
<sequence>MSPEPDGFWRCGWNGCLMGMLDSLTLNLNSNTKKSNVLETYLSVLFYAILLLFLGYVMQNLRSRTVMLVQQEMFLKEPWTRLLLLRMIKKLTHFFSLLQTLKQVVMRPTVLNVYINLHFATIMFLRESSIAD</sequence>
<keyword evidence="1" id="KW-0812">Transmembrane</keyword>
<keyword evidence="3" id="KW-1185">Reference proteome</keyword>
<keyword evidence="1" id="KW-0472">Membrane</keyword>
<dbReference type="AlphaFoldDB" id="A0A2Z6M186"/>
<organism evidence="2 3">
    <name type="scientific">Trifolium subterraneum</name>
    <name type="common">Subterranean clover</name>
    <dbReference type="NCBI Taxonomy" id="3900"/>
    <lineage>
        <taxon>Eukaryota</taxon>
        <taxon>Viridiplantae</taxon>
        <taxon>Streptophyta</taxon>
        <taxon>Embryophyta</taxon>
        <taxon>Tracheophyta</taxon>
        <taxon>Spermatophyta</taxon>
        <taxon>Magnoliopsida</taxon>
        <taxon>eudicotyledons</taxon>
        <taxon>Gunneridae</taxon>
        <taxon>Pentapetalae</taxon>
        <taxon>rosids</taxon>
        <taxon>fabids</taxon>
        <taxon>Fabales</taxon>
        <taxon>Fabaceae</taxon>
        <taxon>Papilionoideae</taxon>
        <taxon>50 kb inversion clade</taxon>
        <taxon>NPAAA clade</taxon>
        <taxon>Hologalegina</taxon>
        <taxon>IRL clade</taxon>
        <taxon>Trifolieae</taxon>
        <taxon>Trifolium</taxon>
    </lineage>
</organism>
<keyword evidence="1" id="KW-1133">Transmembrane helix</keyword>
<gene>
    <name evidence="2" type="ORF">TSUD_224150</name>
</gene>
<protein>
    <submittedName>
        <fullName evidence="2">Uncharacterized protein</fullName>
    </submittedName>
</protein>
<evidence type="ECO:0000313" key="2">
    <source>
        <dbReference type="EMBL" id="GAU26224.1"/>
    </source>
</evidence>
<accession>A0A2Z6M186</accession>
<evidence type="ECO:0000313" key="3">
    <source>
        <dbReference type="Proteomes" id="UP000242715"/>
    </source>
</evidence>